<dbReference type="PROSITE" id="PS01306">
    <property type="entry name" value="UPF0054"/>
    <property type="match status" value="1"/>
</dbReference>
<evidence type="ECO:0000256" key="4">
    <source>
        <dbReference type="ARBA" id="ARBA00022723"/>
    </source>
</evidence>
<protein>
    <recommendedName>
        <fullName evidence="8">Endoribonuclease YbeY</fullName>
        <ecNumber evidence="8">3.1.-.-</ecNumber>
    </recommendedName>
</protein>
<name>A0ABS9ID81_9PSED</name>
<keyword evidence="4 8" id="KW-0479">Metal-binding</keyword>
<comment type="similarity">
    <text evidence="1 8">Belongs to the endoribonuclease YbeY family.</text>
</comment>
<dbReference type="PANTHER" id="PTHR46986:SF1">
    <property type="entry name" value="ENDORIBONUCLEASE YBEY, CHLOROPLASTIC"/>
    <property type="match status" value="1"/>
</dbReference>
<evidence type="ECO:0000313" key="11">
    <source>
        <dbReference type="Proteomes" id="UP001162905"/>
    </source>
</evidence>
<comment type="cofactor">
    <cofactor evidence="8">
        <name>Zn(2+)</name>
        <dbReference type="ChEBI" id="CHEBI:29105"/>
    </cofactor>
    <text evidence="8">Binds 1 zinc ion.</text>
</comment>
<dbReference type="PANTHER" id="PTHR46986">
    <property type="entry name" value="ENDORIBONUCLEASE YBEY, CHLOROPLASTIC"/>
    <property type="match status" value="1"/>
</dbReference>
<keyword evidence="8" id="KW-0698">rRNA processing</keyword>
<evidence type="ECO:0000256" key="7">
    <source>
        <dbReference type="ARBA" id="ARBA00022833"/>
    </source>
</evidence>
<proteinExistence type="inferred from homology"/>
<dbReference type="RefSeq" id="WP_237254955.1">
    <property type="nucleotide sequence ID" value="NZ_JAKJXH010000058.1"/>
</dbReference>
<dbReference type="Gene3D" id="3.40.390.30">
    <property type="entry name" value="Metalloproteases ('zincins'), catalytic domain"/>
    <property type="match status" value="1"/>
</dbReference>
<evidence type="ECO:0000256" key="3">
    <source>
        <dbReference type="ARBA" id="ARBA00022722"/>
    </source>
</evidence>
<comment type="function">
    <text evidence="8">Single strand-specific metallo-endoribonuclease involved in late-stage 70S ribosome quality control and in maturation of the 3' terminus of the 16S rRNA.</text>
</comment>
<dbReference type="InterPro" id="IPR002036">
    <property type="entry name" value="YbeY"/>
</dbReference>
<evidence type="ECO:0000256" key="9">
    <source>
        <dbReference type="SAM" id="MobiDB-lite"/>
    </source>
</evidence>
<evidence type="ECO:0000256" key="2">
    <source>
        <dbReference type="ARBA" id="ARBA00022517"/>
    </source>
</evidence>
<keyword evidence="7 8" id="KW-0862">Zinc</keyword>
<feature type="compositionally biased region" description="Basic and acidic residues" evidence="9">
    <location>
        <begin position="171"/>
        <end position="181"/>
    </location>
</feature>
<keyword evidence="8" id="KW-0963">Cytoplasm</keyword>
<feature type="binding site" evidence="8">
    <location>
        <position position="121"/>
    </location>
    <ligand>
        <name>Zn(2+)</name>
        <dbReference type="ChEBI" id="CHEBI:29105"/>
        <note>catalytic</note>
    </ligand>
</feature>
<evidence type="ECO:0000256" key="1">
    <source>
        <dbReference type="ARBA" id="ARBA00010875"/>
    </source>
</evidence>
<dbReference type="Proteomes" id="UP001162905">
    <property type="component" value="Unassembled WGS sequence"/>
</dbReference>
<comment type="subcellular location">
    <subcellularLocation>
        <location evidence="8">Cytoplasm</location>
    </subcellularLocation>
</comment>
<evidence type="ECO:0000256" key="6">
    <source>
        <dbReference type="ARBA" id="ARBA00022801"/>
    </source>
</evidence>
<dbReference type="HAMAP" id="MF_00009">
    <property type="entry name" value="Endoribonucl_YbeY"/>
    <property type="match status" value="1"/>
</dbReference>
<reference evidence="10" key="1">
    <citation type="submission" date="2022-01" db="EMBL/GenBank/DDBJ databases">
        <title>Pseudomonas sp. nov. isolated from Antarctic regolith.</title>
        <authorList>
            <person name="Novakova D."/>
            <person name="Sedlar K."/>
        </authorList>
    </citation>
    <scope>NUCLEOTIDE SEQUENCE</scope>
    <source>
        <strain evidence="10">P2647</strain>
    </source>
</reference>
<accession>A0ABS9ID81</accession>
<feature type="binding site" evidence="8">
    <location>
        <position position="115"/>
    </location>
    <ligand>
        <name>Zn(2+)</name>
        <dbReference type="ChEBI" id="CHEBI:29105"/>
        <note>catalytic</note>
    </ligand>
</feature>
<dbReference type="InterPro" id="IPR020549">
    <property type="entry name" value="YbeY_CS"/>
</dbReference>
<evidence type="ECO:0000256" key="8">
    <source>
        <dbReference type="HAMAP-Rule" id="MF_00009"/>
    </source>
</evidence>
<sequence>MLELDLQLASQASAPSEAQFRLWCEMGLRQRSADSELTIRLVDEAEARELNNTWRHKDYATNVLSFPADVPDELLDIPLLGDLVICVSVVTREAAEQGKSLDAHWAHLVIHGCLHLLGYDHIDDDEAEEMEALERELLAELGYPDPYADDESADALHTEASHSEASNSDTPHLETSAKDHE</sequence>
<keyword evidence="2 8" id="KW-0690">Ribosome biogenesis</keyword>
<evidence type="ECO:0000256" key="5">
    <source>
        <dbReference type="ARBA" id="ARBA00022759"/>
    </source>
</evidence>
<evidence type="ECO:0000313" key="10">
    <source>
        <dbReference type="EMBL" id="MCF7545662.1"/>
    </source>
</evidence>
<keyword evidence="5 8" id="KW-0255">Endonuclease</keyword>
<keyword evidence="3 8" id="KW-0540">Nuclease</keyword>
<dbReference type="Pfam" id="PF02130">
    <property type="entry name" value="YbeY"/>
    <property type="match status" value="1"/>
</dbReference>
<keyword evidence="6 8" id="KW-0378">Hydrolase</keyword>
<keyword evidence="11" id="KW-1185">Reference proteome</keyword>
<dbReference type="EC" id="3.1.-.-" evidence="8"/>
<organism evidence="10 11">
    <name type="scientific">Pseudomonas petrae</name>
    <dbReference type="NCBI Taxonomy" id="2912190"/>
    <lineage>
        <taxon>Bacteria</taxon>
        <taxon>Pseudomonadati</taxon>
        <taxon>Pseudomonadota</taxon>
        <taxon>Gammaproteobacteria</taxon>
        <taxon>Pseudomonadales</taxon>
        <taxon>Pseudomonadaceae</taxon>
        <taxon>Pseudomonas</taxon>
    </lineage>
</organism>
<feature type="binding site" evidence="8">
    <location>
        <position position="111"/>
    </location>
    <ligand>
        <name>Zn(2+)</name>
        <dbReference type="ChEBI" id="CHEBI:29105"/>
        <note>catalytic</note>
    </ligand>
</feature>
<dbReference type="InterPro" id="IPR023091">
    <property type="entry name" value="MetalPrtase_cat_dom_sf_prd"/>
</dbReference>
<dbReference type="SUPFAM" id="SSF55486">
    <property type="entry name" value="Metalloproteases ('zincins'), catalytic domain"/>
    <property type="match status" value="1"/>
</dbReference>
<gene>
    <name evidence="8 10" type="primary">ybeY</name>
    <name evidence="10" type="ORF">L4G47_26100</name>
</gene>
<dbReference type="NCBIfam" id="TIGR00043">
    <property type="entry name" value="rRNA maturation RNase YbeY"/>
    <property type="match status" value="1"/>
</dbReference>
<dbReference type="EMBL" id="JAKJXH010000058">
    <property type="protein sequence ID" value="MCF7545662.1"/>
    <property type="molecule type" value="Genomic_DNA"/>
</dbReference>
<comment type="caution">
    <text evidence="10">The sequence shown here is derived from an EMBL/GenBank/DDBJ whole genome shotgun (WGS) entry which is preliminary data.</text>
</comment>
<feature type="region of interest" description="Disordered" evidence="9">
    <location>
        <begin position="141"/>
        <end position="181"/>
    </location>
</feature>